<dbReference type="PhylomeDB" id="A0A0G4EYH7"/>
<feature type="region of interest" description="Disordered" evidence="5">
    <location>
        <begin position="98"/>
        <end position="134"/>
    </location>
</feature>
<dbReference type="Pfam" id="PF03741">
    <property type="entry name" value="TerC"/>
    <property type="match status" value="1"/>
</dbReference>
<sequence>MATPSHRHHRARASPLPLLPVLVLLLVCGARPAVAMQEKHTRPKGDDAKQISASGGGGGSPALSLSPYALPLLSQAALAAPLYANNLSDEAPRWQLSRRHAQWGGKPATTTPTPPAPPAPPPTTAAPPAPAETKKPLVGSAYAMMGHADGQLTQSRSHTSSSSRTTSSSSSRSMSVRQMLETLSVDLAHNDIFGHENPLAFIPFYSSYGPVAWISLLSVFALVLAFDLLVLHRTVGSREMTTLRAILMVGFWVTLGMTFCTFVWFWRGGEDAVMWFNGFLLEYVLSLDNLFVFHLVFKEYKTPNAQKYKALFYGIIGAVAFRLAIFSIGEVLFHLLDWVKLVFGLFLVWTGMRTAWEQDDDTDPSDFIRSPTEEEDSIDTVDTMEGGGRAGAGGLTTKEGQAAKVANGMTEKDKKEQPAKKHKEHPILKCLERHLPFFPYYVADGSFFVRVPRHHHHPHTSEEEPDRHTGLSIADRATTPPMSSHGPESEALVPDRGAGGEAGRLSVTLLFMVVCCLEAVDLVFALDSTAAKLAAIPDMFLAYSSTIAAMFGLRAMFFLIDRLVVHFVLLKYGLCIILIFIGVRLILAPYWAVSNAHVSGFLLSVLVASIVASVVYSWIRSHNNGKNGQPHNEAPPMAHHYASQESIGEAAEVEIEDDDSHADES</sequence>
<feature type="compositionally biased region" description="Basic and acidic residues" evidence="5">
    <location>
        <begin position="410"/>
        <end position="425"/>
    </location>
</feature>
<comment type="subcellular location">
    <subcellularLocation>
        <location evidence="1">Membrane</location>
        <topology evidence="1">Multi-pass membrane protein</topology>
    </subcellularLocation>
</comment>
<feature type="transmembrane region" description="Helical" evidence="6">
    <location>
        <begin position="211"/>
        <end position="231"/>
    </location>
</feature>
<evidence type="ECO:0000256" key="1">
    <source>
        <dbReference type="ARBA" id="ARBA00004141"/>
    </source>
</evidence>
<evidence type="ECO:0000256" key="3">
    <source>
        <dbReference type="ARBA" id="ARBA00022989"/>
    </source>
</evidence>
<feature type="signal peptide" evidence="7">
    <location>
        <begin position="1"/>
        <end position="35"/>
    </location>
</feature>
<gene>
    <name evidence="8" type="ORF">Vbra_5450</name>
</gene>
<feature type="transmembrane region" description="Helical" evidence="6">
    <location>
        <begin position="505"/>
        <end position="525"/>
    </location>
</feature>
<proteinExistence type="predicted"/>
<keyword evidence="2 6" id="KW-0812">Transmembrane</keyword>
<keyword evidence="4 6" id="KW-0472">Membrane</keyword>
<dbReference type="STRING" id="1169540.A0A0G4EYH7"/>
<feature type="compositionally biased region" description="Basic and acidic residues" evidence="5">
    <location>
        <begin position="459"/>
        <end position="469"/>
    </location>
</feature>
<evidence type="ECO:0000313" key="8">
    <source>
        <dbReference type="EMBL" id="CEM03505.1"/>
    </source>
</evidence>
<dbReference type="GO" id="GO:0016020">
    <property type="term" value="C:membrane"/>
    <property type="evidence" value="ECO:0007669"/>
    <property type="project" value="UniProtKB-SubCell"/>
</dbReference>
<evidence type="ECO:0000256" key="6">
    <source>
        <dbReference type="SAM" id="Phobius"/>
    </source>
</evidence>
<evidence type="ECO:0000256" key="4">
    <source>
        <dbReference type="ARBA" id="ARBA00023136"/>
    </source>
</evidence>
<feature type="region of interest" description="Disordered" evidence="5">
    <location>
        <begin position="36"/>
        <end position="60"/>
    </location>
</feature>
<dbReference type="EMBL" id="CDMY01000343">
    <property type="protein sequence ID" value="CEM03505.1"/>
    <property type="molecule type" value="Genomic_DNA"/>
</dbReference>
<evidence type="ECO:0000256" key="2">
    <source>
        <dbReference type="ARBA" id="ARBA00022692"/>
    </source>
</evidence>
<dbReference type="InParanoid" id="A0A0G4EYH7"/>
<feature type="compositionally biased region" description="Gly residues" evidence="5">
    <location>
        <begin position="385"/>
        <end position="394"/>
    </location>
</feature>
<feature type="transmembrane region" description="Helical" evidence="6">
    <location>
        <begin position="572"/>
        <end position="592"/>
    </location>
</feature>
<keyword evidence="7" id="KW-0732">Signal</keyword>
<dbReference type="PANTHER" id="PTHR30238">
    <property type="entry name" value="MEMBRANE BOUND PREDICTED REDOX MODULATOR"/>
    <property type="match status" value="1"/>
</dbReference>
<feature type="transmembrane region" description="Helical" evidence="6">
    <location>
        <begin position="243"/>
        <end position="266"/>
    </location>
</feature>
<feature type="chain" id="PRO_5005188027" evidence="7">
    <location>
        <begin position="36"/>
        <end position="665"/>
    </location>
</feature>
<feature type="transmembrane region" description="Helical" evidence="6">
    <location>
        <begin position="331"/>
        <end position="349"/>
    </location>
</feature>
<feature type="transmembrane region" description="Helical" evidence="6">
    <location>
        <begin position="308"/>
        <end position="325"/>
    </location>
</feature>
<dbReference type="Proteomes" id="UP000041254">
    <property type="component" value="Unassembled WGS sequence"/>
</dbReference>
<feature type="region of interest" description="Disordered" evidence="5">
    <location>
        <begin position="456"/>
        <end position="497"/>
    </location>
</feature>
<reference evidence="8 9" key="1">
    <citation type="submission" date="2014-11" db="EMBL/GenBank/DDBJ databases">
        <authorList>
            <person name="Zhu J."/>
            <person name="Qi W."/>
            <person name="Song R."/>
        </authorList>
    </citation>
    <scope>NUCLEOTIDE SEQUENCE [LARGE SCALE GENOMIC DNA]</scope>
</reference>
<evidence type="ECO:0000313" key="9">
    <source>
        <dbReference type="Proteomes" id="UP000041254"/>
    </source>
</evidence>
<keyword evidence="3 6" id="KW-1133">Transmembrane helix</keyword>
<feature type="transmembrane region" description="Helical" evidence="6">
    <location>
        <begin position="272"/>
        <end position="296"/>
    </location>
</feature>
<dbReference type="PANTHER" id="PTHR30238:SF0">
    <property type="entry name" value="THYLAKOID MEMBRANE PROTEIN TERC, CHLOROPLASTIC"/>
    <property type="match status" value="1"/>
</dbReference>
<feature type="region of interest" description="Disordered" evidence="5">
    <location>
        <begin position="359"/>
        <end position="425"/>
    </location>
</feature>
<name>A0A0G4EYH7_VITBC</name>
<feature type="transmembrane region" description="Helical" evidence="6">
    <location>
        <begin position="540"/>
        <end position="560"/>
    </location>
</feature>
<evidence type="ECO:0000256" key="7">
    <source>
        <dbReference type="SAM" id="SignalP"/>
    </source>
</evidence>
<dbReference type="InterPro" id="IPR005496">
    <property type="entry name" value="Integral_membrane_TerC"/>
</dbReference>
<dbReference type="OrthoDB" id="412061at2759"/>
<organism evidence="8 9">
    <name type="scientific">Vitrella brassicaformis (strain CCMP3155)</name>
    <dbReference type="NCBI Taxonomy" id="1169540"/>
    <lineage>
        <taxon>Eukaryota</taxon>
        <taxon>Sar</taxon>
        <taxon>Alveolata</taxon>
        <taxon>Colpodellida</taxon>
        <taxon>Vitrellaceae</taxon>
        <taxon>Vitrella</taxon>
    </lineage>
</organism>
<protein>
    <submittedName>
        <fullName evidence="8">Uncharacterized protein</fullName>
    </submittedName>
</protein>
<dbReference type="AlphaFoldDB" id="A0A0G4EYH7"/>
<feature type="compositionally biased region" description="Pro residues" evidence="5">
    <location>
        <begin position="112"/>
        <end position="130"/>
    </location>
</feature>
<feature type="compositionally biased region" description="Basic and acidic residues" evidence="5">
    <location>
        <begin position="37"/>
        <end position="49"/>
    </location>
</feature>
<accession>A0A0G4EYH7</accession>
<feature type="compositionally biased region" description="Low complexity" evidence="5">
    <location>
        <begin position="155"/>
        <end position="174"/>
    </location>
</feature>
<keyword evidence="9" id="KW-1185">Reference proteome</keyword>
<dbReference type="VEuPathDB" id="CryptoDB:Vbra_5450"/>
<evidence type="ECO:0000256" key="5">
    <source>
        <dbReference type="SAM" id="MobiDB-lite"/>
    </source>
</evidence>
<feature type="transmembrane region" description="Helical" evidence="6">
    <location>
        <begin position="598"/>
        <end position="619"/>
    </location>
</feature>
<feature type="region of interest" description="Disordered" evidence="5">
    <location>
        <begin position="150"/>
        <end position="174"/>
    </location>
</feature>